<sequence>MQSGTTKKSRSLEVLRPAALRLSRSGSSVRESSQPRLGPRLRPPGLAGSRERWRYGTPAWAQKSEAAIREEAEEALQEYLKDNPDIQGLVQKRATNKRRLAPADPEPPPAPKRRQMCIVQ</sequence>
<feature type="region of interest" description="Disordered" evidence="1">
    <location>
        <begin position="79"/>
        <end position="120"/>
    </location>
</feature>
<accession>A0A813GG88</accession>
<evidence type="ECO:0000256" key="1">
    <source>
        <dbReference type="SAM" id="MobiDB-lite"/>
    </source>
</evidence>
<reference evidence="2" key="1">
    <citation type="submission" date="2021-02" db="EMBL/GenBank/DDBJ databases">
        <authorList>
            <person name="Dougan E. K."/>
            <person name="Rhodes N."/>
            <person name="Thang M."/>
            <person name="Chan C."/>
        </authorList>
    </citation>
    <scope>NUCLEOTIDE SEQUENCE</scope>
</reference>
<evidence type="ECO:0000313" key="2">
    <source>
        <dbReference type="EMBL" id="CAE8625321.1"/>
    </source>
</evidence>
<gene>
    <name evidence="2" type="ORF">PGLA1383_LOCUS42326</name>
</gene>
<evidence type="ECO:0000313" key="3">
    <source>
        <dbReference type="Proteomes" id="UP000654075"/>
    </source>
</evidence>
<organism evidence="2 3">
    <name type="scientific">Polarella glacialis</name>
    <name type="common">Dinoflagellate</name>
    <dbReference type="NCBI Taxonomy" id="89957"/>
    <lineage>
        <taxon>Eukaryota</taxon>
        <taxon>Sar</taxon>
        <taxon>Alveolata</taxon>
        <taxon>Dinophyceae</taxon>
        <taxon>Suessiales</taxon>
        <taxon>Suessiaceae</taxon>
        <taxon>Polarella</taxon>
    </lineage>
</organism>
<dbReference type="AlphaFoldDB" id="A0A813GG88"/>
<dbReference type="Proteomes" id="UP000654075">
    <property type="component" value="Unassembled WGS sequence"/>
</dbReference>
<feature type="region of interest" description="Disordered" evidence="1">
    <location>
        <begin position="1"/>
        <end position="57"/>
    </location>
</feature>
<feature type="compositionally biased region" description="Low complexity" evidence="1">
    <location>
        <begin position="14"/>
        <end position="48"/>
    </location>
</feature>
<keyword evidence="3" id="KW-1185">Reference proteome</keyword>
<name>A0A813GG88_POLGL</name>
<protein>
    <submittedName>
        <fullName evidence="2">Uncharacterized protein</fullName>
    </submittedName>
</protein>
<dbReference type="EMBL" id="CAJNNV010028641">
    <property type="protein sequence ID" value="CAE8625321.1"/>
    <property type="molecule type" value="Genomic_DNA"/>
</dbReference>
<feature type="compositionally biased region" description="Basic residues" evidence="1">
    <location>
        <begin position="111"/>
        <end position="120"/>
    </location>
</feature>
<proteinExistence type="predicted"/>
<comment type="caution">
    <text evidence="2">The sequence shown here is derived from an EMBL/GenBank/DDBJ whole genome shotgun (WGS) entry which is preliminary data.</text>
</comment>